<proteinExistence type="predicted"/>
<reference evidence="2" key="1">
    <citation type="submission" date="2021-02" db="EMBL/GenBank/DDBJ databases">
        <authorList>
            <person name="Syme A R."/>
            <person name="Syme A R."/>
            <person name="Moolhuijzen P."/>
        </authorList>
    </citation>
    <scope>NUCLEOTIDE SEQUENCE</scope>
    <source>
        <strain evidence="2">W1-1</strain>
    </source>
</reference>
<feature type="compositionally biased region" description="Basic and acidic residues" evidence="1">
    <location>
        <begin position="99"/>
        <end position="112"/>
    </location>
</feature>
<protein>
    <submittedName>
        <fullName evidence="2">Uncharacterized protein</fullName>
    </submittedName>
</protein>
<evidence type="ECO:0000313" key="3">
    <source>
        <dbReference type="Proteomes" id="UP000472372"/>
    </source>
</evidence>
<organism evidence="2 3">
    <name type="scientific">Pyrenophora teres f. teres</name>
    <dbReference type="NCBI Taxonomy" id="97479"/>
    <lineage>
        <taxon>Eukaryota</taxon>
        <taxon>Fungi</taxon>
        <taxon>Dikarya</taxon>
        <taxon>Ascomycota</taxon>
        <taxon>Pezizomycotina</taxon>
        <taxon>Dothideomycetes</taxon>
        <taxon>Pleosporomycetidae</taxon>
        <taxon>Pleosporales</taxon>
        <taxon>Pleosporineae</taxon>
        <taxon>Pleosporaceae</taxon>
        <taxon>Pyrenophora</taxon>
    </lineage>
</organism>
<dbReference type="AlphaFoldDB" id="A0A6S6W578"/>
<dbReference type="Proteomes" id="UP000472372">
    <property type="component" value="Chromosome 6"/>
</dbReference>
<evidence type="ECO:0000256" key="1">
    <source>
        <dbReference type="SAM" id="MobiDB-lite"/>
    </source>
</evidence>
<name>A0A6S6W578_9PLEO</name>
<feature type="compositionally biased region" description="Polar residues" evidence="1">
    <location>
        <begin position="73"/>
        <end position="96"/>
    </location>
</feature>
<accession>A0A6S6W578</accession>
<feature type="compositionally biased region" description="Polar residues" evidence="1">
    <location>
        <begin position="39"/>
        <end position="65"/>
    </location>
</feature>
<feature type="compositionally biased region" description="Polar residues" evidence="1">
    <location>
        <begin position="1"/>
        <end position="18"/>
    </location>
</feature>
<dbReference type="EMBL" id="HG992982">
    <property type="protein sequence ID" value="CAE7185337.1"/>
    <property type="molecule type" value="Genomic_DNA"/>
</dbReference>
<evidence type="ECO:0000313" key="2">
    <source>
        <dbReference type="EMBL" id="CAE7185337.1"/>
    </source>
</evidence>
<gene>
    <name evidence="2" type="ORF">PTTW11_06789</name>
</gene>
<feature type="region of interest" description="Disordered" evidence="1">
    <location>
        <begin position="1"/>
        <end position="125"/>
    </location>
</feature>
<sequence length="125" mass="12943">MSSLTGQESSNTQPQNPVNPGDEKTGTFKGDPSVPFKTGASTDPTGLSTSVDKSSYGQQNASGTSEQRRGEDVTQNTKQEYEGTSSLGIKTGSESLIDSVEKSVHEGDERGGKSGVDVGQVGTGR</sequence>